<keyword evidence="5" id="KW-0670">Pyruvate</keyword>
<dbReference type="InterPro" id="IPR029061">
    <property type="entry name" value="THDP-binding"/>
</dbReference>
<protein>
    <submittedName>
        <fullName evidence="5">Pyruvate dehydrogenase e1 component alpha subunit</fullName>
    </submittedName>
</protein>
<evidence type="ECO:0000256" key="3">
    <source>
        <dbReference type="ARBA" id="ARBA00023052"/>
    </source>
</evidence>
<evidence type="ECO:0000313" key="5">
    <source>
        <dbReference type="EMBL" id="AGE96611.1"/>
    </source>
</evidence>
<dbReference type="PANTHER" id="PTHR11516">
    <property type="entry name" value="PYRUVATE DEHYDROGENASE E1 COMPONENT, ALPHA SUBUNIT BACTERIAL AND ORGANELLAR"/>
    <property type="match status" value="1"/>
</dbReference>
<evidence type="ECO:0000256" key="1">
    <source>
        <dbReference type="ARBA" id="ARBA00001964"/>
    </source>
</evidence>
<name>M1KMP1_ENCCN</name>
<dbReference type="VEuPathDB" id="MicrosporidiaDB:M970_091070"/>
<dbReference type="InterPro" id="IPR001017">
    <property type="entry name" value="DH_E1"/>
</dbReference>
<reference evidence="5" key="1">
    <citation type="journal article" date="2013" name="Eukaryot. Cell">
        <title>Extremely Reduced Levels of Heterozygosity in the Vertebrate Pathogen Encephalitozoon cuniculi.</title>
        <authorList>
            <person name="Selman M."/>
            <person name="Sak B."/>
            <person name="Kvac M."/>
            <person name="Farinelli L."/>
            <person name="Weiss L.M."/>
            <person name="Corradi N."/>
        </authorList>
    </citation>
    <scope>NUCLEOTIDE SEQUENCE</scope>
</reference>
<dbReference type="Pfam" id="PF00676">
    <property type="entry name" value="E1_dh"/>
    <property type="match status" value="1"/>
</dbReference>
<dbReference type="VEuPathDB" id="MicrosporidiaDB:ECU09_1040"/>
<comment type="cofactor">
    <cofactor evidence="1">
        <name>thiamine diphosphate</name>
        <dbReference type="ChEBI" id="CHEBI:58937"/>
    </cofactor>
</comment>
<feature type="domain" description="Dehydrogenase E1 component" evidence="4">
    <location>
        <begin position="45"/>
        <end position="335"/>
    </location>
</feature>
<sequence length="349" mass="39169">MEGERYVSCDVQEILDSIQAHRIGKEEIGIVHRIGVDKAVYIYKQMMRMRCMDEAMDREYKRKNIRGFCHLSIGQEGIYAALEYAMDGDVAVSSYRCHGIAYVTGCSILEIMGEVLGRQAGVCKGKGGSMHLYNKSFFGGHGIVGAQIPLGLGMAYALEYNRRMGRSQGGKVCYAFYGDGAANQGQVWESFNMAMVWRLPIVFVCENNGYGMWTPASSVSADTDFYLRGGAIPGIRIGHGNIFGLMSVLKYARKYSVENGPIIVQIDTYRFCTHSAADERESYRSREEVDAEKKRDCMEDVGRRLLAFYSEEELDALRSSILAEVERDVDAARKSRPTEEDELCRDILL</sequence>
<dbReference type="AlphaFoldDB" id="M1KMP1"/>
<keyword evidence="3" id="KW-0786">Thiamine pyrophosphate</keyword>
<organism evidence="5">
    <name type="scientific">Encephalitozoon cuniculi</name>
    <name type="common">Microsporidian parasite</name>
    <dbReference type="NCBI Taxonomy" id="6035"/>
    <lineage>
        <taxon>Eukaryota</taxon>
        <taxon>Fungi</taxon>
        <taxon>Fungi incertae sedis</taxon>
        <taxon>Microsporidia</taxon>
        <taxon>Unikaryonidae</taxon>
        <taxon>Encephalitozoon</taxon>
    </lineage>
</organism>
<evidence type="ECO:0000256" key="2">
    <source>
        <dbReference type="ARBA" id="ARBA00023002"/>
    </source>
</evidence>
<dbReference type="Gene3D" id="3.40.50.970">
    <property type="match status" value="1"/>
</dbReference>
<proteinExistence type="predicted"/>
<dbReference type="GO" id="GO:0004739">
    <property type="term" value="F:pyruvate dehydrogenase (acetyl-transferring) activity"/>
    <property type="evidence" value="ECO:0007669"/>
    <property type="project" value="TreeGrafter"/>
</dbReference>
<dbReference type="VEuPathDB" id="MicrosporidiaDB:AEWQ_091080"/>
<dbReference type="PANTHER" id="PTHR11516:SF60">
    <property type="entry name" value="PYRUVATE DEHYDROGENASE E1 COMPONENT SUBUNIT ALPHA"/>
    <property type="match status" value="1"/>
</dbReference>
<dbReference type="SUPFAM" id="SSF52518">
    <property type="entry name" value="Thiamin diphosphate-binding fold (THDP-binding)"/>
    <property type="match status" value="1"/>
</dbReference>
<dbReference type="VEuPathDB" id="MicrosporidiaDB:AEWR_091070"/>
<keyword evidence="2" id="KW-0560">Oxidoreductase</keyword>
<dbReference type="CDD" id="cd02000">
    <property type="entry name" value="TPP_E1_PDC_ADC_BCADC"/>
    <property type="match status" value="1"/>
</dbReference>
<evidence type="ECO:0000259" key="4">
    <source>
        <dbReference type="Pfam" id="PF00676"/>
    </source>
</evidence>
<dbReference type="GO" id="GO:0006086">
    <property type="term" value="P:pyruvate decarboxylation to acetyl-CoA"/>
    <property type="evidence" value="ECO:0007669"/>
    <property type="project" value="TreeGrafter"/>
</dbReference>
<dbReference type="EMBL" id="KC513627">
    <property type="protein sequence ID" value="AGE96611.1"/>
    <property type="molecule type" value="Genomic_DNA"/>
</dbReference>
<gene>
    <name evidence="5" type="ORF">ECU09_1040</name>
</gene>
<dbReference type="VEuPathDB" id="MicrosporidiaDB:AEWD_091090"/>
<dbReference type="InterPro" id="IPR050642">
    <property type="entry name" value="PDH_E1_Alpha_Subunit"/>
</dbReference>
<accession>M1KMP1</accession>